<evidence type="ECO:0000256" key="1">
    <source>
        <dbReference type="SAM" id="SignalP"/>
    </source>
</evidence>
<dbReference type="InParanoid" id="A0A2H3D744"/>
<evidence type="ECO:0000313" key="3">
    <source>
        <dbReference type="Proteomes" id="UP000217790"/>
    </source>
</evidence>
<feature type="chain" id="PRO_5013668894" evidence="1">
    <location>
        <begin position="23"/>
        <end position="54"/>
    </location>
</feature>
<evidence type="ECO:0000313" key="2">
    <source>
        <dbReference type="EMBL" id="PBK84133.1"/>
    </source>
</evidence>
<dbReference type="Proteomes" id="UP000217790">
    <property type="component" value="Unassembled WGS sequence"/>
</dbReference>
<organism evidence="2 3">
    <name type="scientific">Armillaria gallica</name>
    <name type="common">Bulbous honey fungus</name>
    <name type="synonym">Armillaria bulbosa</name>
    <dbReference type="NCBI Taxonomy" id="47427"/>
    <lineage>
        <taxon>Eukaryota</taxon>
        <taxon>Fungi</taxon>
        <taxon>Dikarya</taxon>
        <taxon>Basidiomycota</taxon>
        <taxon>Agaricomycotina</taxon>
        <taxon>Agaricomycetes</taxon>
        <taxon>Agaricomycetidae</taxon>
        <taxon>Agaricales</taxon>
        <taxon>Marasmiineae</taxon>
        <taxon>Physalacriaceae</taxon>
        <taxon>Armillaria</taxon>
    </lineage>
</organism>
<sequence length="54" mass="6163">MLLLFPLQCWTFLSLLLPTAMAYIVRLENNCGSGSVSLLVFTRQADRTDEDSRR</sequence>
<dbReference type="EMBL" id="KZ293700">
    <property type="protein sequence ID" value="PBK84133.1"/>
    <property type="molecule type" value="Genomic_DNA"/>
</dbReference>
<name>A0A2H3D744_ARMGA</name>
<proteinExistence type="predicted"/>
<gene>
    <name evidence="2" type="ORF">ARMGADRAFT_611303</name>
</gene>
<reference evidence="3" key="1">
    <citation type="journal article" date="2017" name="Nat. Ecol. Evol.">
        <title>Genome expansion and lineage-specific genetic innovations in the forest pathogenic fungi Armillaria.</title>
        <authorList>
            <person name="Sipos G."/>
            <person name="Prasanna A.N."/>
            <person name="Walter M.C."/>
            <person name="O'Connor E."/>
            <person name="Balint B."/>
            <person name="Krizsan K."/>
            <person name="Kiss B."/>
            <person name="Hess J."/>
            <person name="Varga T."/>
            <person name="Slot J."/>
            <person name="Riley R."/>
            <person name="Boka B."/>
            <person name="Rigling D."/>
            <person name="Barry K."/>
            <person name="Lee J."/>
            <person name="Mihaltcheva S."/>
            <person name="LaButti K."/>
            <person name="Lipzen A."/>
            <person name="Waldron R."/>
            <person name="Moloney N.M."/>
            <person name="Sperisen C."/>
            <person name="Kredics L."/>
            <person name="Vagvoelgyi C."/>
            <person name="Patrignani A."/>
            <person name="Fitzpatrick D."/>
            <person name="Nagy I."/>
            <person name="Doyle S."/>
            <person name="Anderson J.B."/>
            <person name="Grigoriev I.V."/>
            <person name="Gueldener U."/>
            <person name="Muensterkoetter M."/>
            <person name="Nagy L.G."/>
        </authorList>
    </citation>
    <scope>NUCLEOTIDE SEQUENCE [LARGE SCALE GENOMIC DNA]</scope>
    <source>
        <strain evidence="3">Ar21-2</strain>
    </source>
</reference>
<dbReference type="AlphaFoldDB" id="A0A2H3D744"/>
<keyword evidence="1" id="KW-0732">Signal</keyword>
<protein>
    <submittedName>
        <fullName evidence="2">Uncharacterized protein</fullName>
    </submittedName>
</protein>
<feature type="signal peptide" evidence="1">
    <location>
        <begin position="1"/>
        <end position="22"/>
    </location>
</feature>
<keyword evidence="3" id="KW-1185">Reference proteome</keyword>
<dbReference type="OrthoDB" id="2985066at2759"/>
<accession>A0A2H3D744</accession>